<reference evidence="3 4" key="1">
    <citation type="journal article" date="2017" name="Genome Biol. Evol.">
        <title>Phytophthora megakarya and P. palmivora, closely related causal agents of cacao black pod rot, underwent increases in genome sizes and gene numbers by different mechanisms.</title>
        <authorList>
            <person name="Ali S.S."/>
            <person name="Shao J."/>
            <person name="Lary D.J."/>
            <person name="Kronmiller B."/>
            <person name="Shen D."/>
            <person name="Strem M.D."/>
            <person name="Amoako-Attah I."/>
            <person name="Akrofi A.Y."/>
            <person name="Begoude B.A."/>
            <person name="Ten Hoopen G.M."/>
            <person name="Coulibaly K."/>
            <person name="Kebe B.I."/>
            <person name="Melnick R.L."/>
            <person name="Guiltinan M.J."/>
            <person name="Tyler B.M."/>
            <person name="Meinhardt L.W."/>
            <person name="Bailey B.A."/>
        </authorList>
    </citation>
    <scope>NUCLEOTIDE SEQUENCE [LARGE SCALE GENOMIC DNA]</scope>
    <source>
        <strain evidence="4">sbr112.9</strain>
    </source>
</reference>
<dbReference type="GO" id="GO:0005634">
    <property type="term" value="C:nucleus"/>
    <property type="evidence" value="ECO:0007669"/>
    <property type="project" value="TreeGrafter"/>
</dbReference>
<dbReference type="InterPro" id="IPR011989">
    <property type="entry name" value="ARM-like"/>
</dbReference>
<dbReference type="EMBL" id="NCKW01005480">
    <property type="protein sequence ID" value="POM72787.1"/>
    <property type="molecule type" value="Genomic_DNA"/>
</dbReference>
<dbReference type="InterPro" id="IPR048570">
    <property type="entry name" value="PSMD1_RPN2_N"/>
</dbReference>
<proteinExistence type="predicted"/>
<dbReference type="GO" id="GO:0034515">
    <property type="term" value="C:proteasome storage granule"/>
    <property type="evidence" value="ECO:0007669"/>
    <property type="project" value="TreeGrafter"/>
</dbReference>
<accession>A0A2P4Y4R4</accession>
<feature type="domain" description="26S proteasome non-ATPase regulatory subunit 1/RPN2 N-terminal" evidence="2">
    <location>
        <begin position="8"/>
        <end position="345"/>
    </location>
</feature>
<keyword evidence="4" id="KW-1185">Reference proteome</keyword>
<evidence type="ECO:0000256" key="1">
    <source>
        <dbReference type="ARBA" id="ARBA00022737"/>
    </source>
</evidence>
<protein>
    <submittedName>
        <fullName evidence="3">26S proteasome non-ATPase regulatory subunit</fullName>
    </submittedName>
</protein>
<keyword evidence="1" id="KW-0677">Repeat</keyword>
<organism evidence="3 4">
    <name type="scientific">Phytophthora palmivora</name>
    <dbReference type="NCBI Taxonomy" id="4796"/>
    <lineage>
        <taxon>Eukaryota</taxon>
        <taxon>Sar</taxon>
        <taxon>Stramenopiles</taxon>
        <taxon>Oomycota</taxon>
        <taxon>Peronosporomycetes</taxon>
        <taxon>Peronosporales</taxon>
        <taxon>Peronosporaceae</taxon>
        <taxon>Phytophthora</taxon>
    </lineage>
</organism>
<dbReference type="Gene3D" id="1.25.10.10">
    <property type="entry name" value="Leucine-rich Repeat Variant"/>
    <property type="match status" value="1"/>
</dbReference>
<evidence type="ECO:0000313" key="3">
    <source>
        <dbReference type="EMBL" id="POM72787.1"/>
    </source>
</evidence>
<comment type="caution">
    <text evidence="3">The sequence shown here is derived from an EMBL/GenBank/DDBJ whole genome shotgun (WGS) entry which is preliminary data.</text>
</comment>
<dbReference type="Pfam" id="PF21505">
    <property type="entry name" value="RPN2_N"/>
    <property type="match status" value="1"/>
</dbReference>
<dbReference type="Proteomes" id="UP000237271">
    <property type="component" value="Unassembled WGS sequence"/>
</dbReference>
<dbReference type="GO" id="GO:0043161">
    <property type="term" value="P:proteasome-mediated ubiquitin-dependent protein catabolic process"/>
    <property type="evidence" value="ECO:0007669"/>
    <property type="project" value="TreeGrafter"/>
</dbReference>
<dbReference type="AlphaFoldDB" id="A0A2P4Y4R4"/>
<evidence type="ECO:0000259" key="2">
    <source>
        <dbReference type="Pfam" id="PF21505"/>
    </source>
</evidence>
<gene>
    <name evidence="3" type="ORF">PHPALM_10444</name>
</gene>
<sequence length="412" mass="45712">MTVALGSSAAGVLALLEEEDNALKTHALQKLNQVVDHYWAEIADAIPLIEELSEEKNFPDRELAAYVASKCFFHLEEYEDALRLALGAGKYFDLNTRSQYTDTIIATCIDNYVAVRAKEDPEAEKALDPRLTQVVERMFQRCYAAGEFRQAMGIALEARRLDQVKECLARSTDVSAALAYCFEICKTVVSNRHFRLKVFEVMLEVYRSRPTQEHASVCQVLQMLDNHVEVGKILDQLVRGSDRDCLIAFQVAFDLNENENQKFLMNVYHSLPSPPTPAAEPAADTTTTTEEGKTEAPAAAIAPIVPATPPPAPAGACADYWDKLAKLKQVLSGEFLVDLKLDFLHSHSDSDPLVMKTIKTAVENRNSVLHHAAVIAHAYMNCGTTSDSFLRENLEWLGKATNWAKFTATASL</sequence>
<dbReference type="PANTHER" id="PTHR10943">
    <property type="entry name" value="26S PROTEASOME NON-ATPASE REGULATORY SUBUNIT"/>
    <property type="match status" value="1"/>
</dbReference>
<dbReference type="OrthoDB" id="261572at2759"/>
<feature type="non-terminal residue" evidence="3">
    <location>
        <position position="412"/>
    </location>
</feature>
<name>A0A2P4Y4R4_9STRA</name>
<evidence type="ECO:0000313" key="4">
    <source>
        <dbReference type="Proteomes" id="UP000237271"/>
    </source>
</evidence>
<keyword evidence="3" id="KW-0647">Proteasome</keyword>
<dbReference type="GO" id="GO:0008540">
    <property type="term" value="C:proteasome regulatory particle, base subcomplex"/>
    <property type="evidence" value="ECO:0007669"/>
    <property type="project" value="TreeGrafter"/>
</dbReference>
<dbReference type="PANTHER" id="PTHR10943:SF2">
    <property type="entry name" value="26S PROTEASOME NON-ATPASE REGULATORY SUBUNIT 1"/>
    <property type="match status" value="1"/>
</dbReference>